<feature type="non-terminal residue" evidence="1">
    <location>
        <position position="1"/>
    </location>
</feature>
<gene>
    <name evidence="1" type="ORF">BJ875DRAFT_388989</name>
</gene>
<accession>A0A9P8C0Z7</accession>
<dbReference type="Proteomes" id="UP000824998">
    <property type="component" value="Unassembled WGS sequence"/>
</dbReference>
<evidence type="ECO:0000313" key="1">
    <source>
        <dbReference type="EMBL" id="KAG9228631.1"/>
    </source>
</evidence>
<protein>
    <submittedName>
        <fullName evidence="1">Uncharacterized protein</fullName>
    </submittedName>
</protein>
<organism evidence="1 2">
    <name type="scientific">Amylocarpus encephaloides</name>
    <dbReference type="NCBI Taxonomy" id="45428"/>
    <lineage>
        <taxon>Eukaryota</taxon>
        <taxon>Fungi</taxon>
        <taxon>Dikarya</taxon>
        <taxon>Ascomycota</taxon>
        <taxon>Pezizomycotina</taxon>
        <taxon>Leotiomycetes</taxon>
        <taxon>Helotiales</taxon>
        <taxon>Helotiales incertae sedis</taxon>
        <taxon>Amylocarpus</taxon>
    </lineage>
</organism>
<sequence length="82" mass="9684">FTYSDCIFDIEEYSHWSKAHAGWERENYNREVKHQLRCSDRECTCDARPERPQEADYFPPDRTPQLLSEVLASVAGVYQIDL</sequence>
<dbReference type="OrthoDB" id="4271679at2759"/>
<reference evidence="1" key="1">
    <citation type="journal article" date="2021" name="IMA Fungus">
        <title>Genomic characterization of three marine fungi, including Emericellopsis atlantica sp. nov. with signatures of a generalist lifestyle and marine biomass degradation.</title>
        <authorList>
            <person name="Hagestad O.C."/>
            <person name="Hou L."/>
            <person name="Andersen J.H."/>
            <person name="Hansen E.H."/>
            <person name="Altermark B."/>
            <person name="Li C."/>
            <person name="Kuhnert E."/>
            <person name="Cox R.J."/>
            <person name="Crous P.W."/>
            <person name="Spatafora J.W."/>
            <person name="Lail K."/>
            <person name="Amirebrahimi M."/>
            <person name="Lipzen A."/>
            <person name="Pangilinan J."/>
            <person name="Andreopoulos W."/>
            <person name="Hayes R.D."/>
            <person name="Ng V."/>
            <person name="Grigoriev I.V."/>
            <person name="Jackson S.A."/>
            <person name="Sutton T.D.S."/>
            <person name="Dobson A.D.W."/>
            <person name="Rama T."/>
        </authorList>
    </citation>
    <scope>NUCLEOTIDE SEQUENCE</scope>
    <source>
        <strain evidence="1">TRa018bII</strain>
    </source>
</reference>
<dbReference type="AlphaFoldDB" id="A0A9P8C0Z7"/>
<evidence type="ECO:0000313" key="2">
    <source>
        <dbReference type="Proteomes" id="UP000824998"/>
    </source>
</evidence>
<name>A0A9P8C0Z7_9HELO</name>
<comment type="caution">
    <text evidence="1">The sequence shown here is derived from an EMBL/GenBank/DDBJ whole genome shotgun (WGS) entry which is preliminary data.</text>
</comment>
<keyword evidence="2" id="KW-1185">Reference proteome</keyword>
<dbReference type="EMBL" id="MU251888">
    <property type="protein sequence ID" value="KAG9228631.1"/>
    <property type="molecule type" value="Genomic_DNA"/>
</dbReference>
<proteinExistence type="predicted"/>